<feature type="non-terminal residue" evidence="4">
    <location>
        <position position="1"/>
    </location>
</feature>
<evidence type="ECO:0000256" key="1">
    <source>
        <dbReference type="ARBA" id="ARBA00002668"/>
    </source>
</evidence>
<evidence type="ECO:0000313" key="5">
    <source>
        <dbReference type="Proteomes" id="UP000030689"/>
    </source>
</evidence>
<dbReference type="Proteomes" id="UP000030689">
    <property type="component" value="Unassembled WGS sequence"/>
</dbReference>
<name>V4MHN4_EUTSA</name>
<dbReference type="Gene3D" id="1.25.40.420">
    <property type="match status" value="1"/>
</dbReference>
<dbReference type="Gene3D" id="3.30.710.10">
    <property type="entry name" value="Potassium Channel Kv1.1, Chain A"/>
    <property type="match status" value="1"/>
</dbReference>
<dbReference type="EMBL" id="KI517809">
    <property type="protein sequence ID" value="ESQ30841.1"/>
    <property type="molecule type" value="Genomic_DNA"/>
</dbReference>
<dbReference type="eggNOG" id="KOG1987">
    <property type="taxonomic scope" value="Eukaryota"/>
</dbReference>
<comment type="function">
    <text evidence="1">May act as a substrate-specific adapter of an E3 ubiquitin-protein ligase complex (CUL3-RBX1-BTB) which mediates the ubiquitination and subsequent proteasomal degradation of target proteins.</text>
</comment>
<dbReference type="Pfam" id="PF00651">
    <property type="entry name" value="BTB"/>
    <property type="match status" value="1"/>
</dbReference>
<dbReference type="InterPro" id="IPR011333">
    <property type="entry name" value="SKP1/BTB/POZ_sf"/>
</dbReference>
<dbReference type="OMA" id="SCARVEI"/>
<organism evidence="4 5">
    <name type="scientific">Eutrema salsugineum</name>
    <name type="common">Saltwater cress</name>
    <name type="synonym">Sisymbrium salsugineum</name>
    <dbReference type="NCBI Taxonomy" id="72664"/>
    <lineage>
        <taxon>Eukaryota</taxon>
        <taxon>Viridiplantae</taxon>
        <taxon>Streptophyta</taxon>
        <taxon>Embryophyta</taxon>
        <taxon>Tracheophyta</taxon>
        <taxon>Spermatophyta</taxon>
        <taxon>Magnoliopsida</taxon>
        <taxon>eudicotyledons</taxon>
        <taxon>Gunneridae</taxon>
        <taxon>Pentapetalae</taxon>
        <taxon>rosids</taxon>
        <taxon>malvids</taxon>
        <taxon>Brassicales</taxon>
        <taxon>Brassicaceae</taxon>
        <taxon>Eutremeae</taxon>
        <taxon>Eutrema</taxon>
    </lineage>
</organism>
<dbReference type="AlphaFoldDB" id="V4MHN4"/>
<protein>
    <recommendedName>
        <fullName evidence="3">BTB domain-containing protein</fullName>
    </recommendedName>
</protein>
<dbReference type="InterPro" id="IPR044784">
    <property type="entry name" value="At1g01640-like"/>
</dbReference>
<evidence type="ECO:0000259" key="3">
    <source>
        <dbReference type="Pfam" id="PF00651"/>
    </source>
</evidence>
<dbReference type="KEGG" id="eus:EUTSA_v10012296mg"/>
<dbReference type="CDD" id="cd18186">
    <property type="entry name" value="BTB_POZ_ZBTB_KLHL-like"/>
    <property type="match status" value="1"/>
</dbReference>
<gene>
    <name evidence="4" type="ORF">EUTSA_v10012296mg</name>
</gene>
<proteinExistence type="predicted"/>
<dbReference type="Gramene" id="ESQ30841">
    <property type="protein sequence ID" value="ESQ30841"/>
    <property type="gene ID" value="EUTSA_v10012296mg"/>
</dbReference>
<dbReference type="SUPFAM" id="SSF54695">
    <property type="entry name" value="POZ domain"/>
    <property type="match status" value="1"/>
</dbReference>
<accession>V4MHN4</accession>
<reference evidence="4 5" key="1">
    <citation type="journal article" date="2013" name="Front. Plant Sci.">
        <title>The Reference Genome of the Halophytic Plant Eutrema salsugineum.</title>
        <authorList>
            <person name="Yang R."/>
            <person name="Jarvis D.E."/>
            <person name="Chen H."/>
            <person name="Beilstein M.A."/>
            <person name="Grimwood J."/>
            <person name="Jenkins J."/>
            <person name="Shu S."/>
            <person name="Prochnik S."/>
            <person name="Xin M."/>
            <person name="Ma C."/>
            <person name="Schmutz J."/>
            <person name="Wing R.A."/>
            <person name="Mitchell-Olds T."/>
            <person name="Schumaker K.S."/>
            <person name="Wang X."/>
        </authorList>
    </citation>
    <scope>NUCLEOTIDE SEQUENCE [LARGE SCALE GENOMIC DNA]</scope>
</reference>
<dbReference type="InterPro" id="IPR000210">
    <property type="entry name" value="BTB/POZ_dom"/>
</dbReference>
<evidence type="ECO:0000256" key="2">
    <source>
        <dbReference type="ARBA" id="ARBA00004906"/>
    </source>
</evidence>
<keyword evidence="5" id="KW-1185">Reference proteome</keyword>
<dbReference type="PANTHER" id="PTHR47274">
    <property type="entry name" value="BTB/POZ DOMAIN CONTAINING PROTEIN, EXPRESSED-RELATED"/>
    <property type="match status" value="1"/>
</dbReference>
<sequence>GSRSEVLKKMLESDEVKTLSNQVETVILSEMKQEELVAFVEFMYSDGSLLSEKVKQHVRSLYLVADQYEILHLRDLCRDELISSLNSLNALELLELAQTPFDKVLNDAAFNFIKMNLSTIVSSDEFKLFVTNNPKLAVDIMNASLSRANVDEEVVHVNENFNVDEEVVHVNDNVNVDEEVAVRKSTRPRKPNRKYFDY</sequence>
<dbReference type="PANTHER" id="PTHR47274:SF15">
    <property type="entry name" value="GENOME ASSEMBLY, CHROMOSOME: A05"/>
    <property type="match status" value="1"/>
</dbReference>
<comment type="pathway">
    <text evidence="2">Protein modification; protein ubiquitination.</text>
</comment>
<dbReference type="UniPathway" id="UPA00143"/>
<feature type="domain" description="BTB" evidence="3">
    <location>
        <begin position="2"/>
        <end position="84"/>
    </location>
</feature>
<dbReference type="GO" id="GO:0016567">
    <property type="term" value="P:protein ubiquitination"/>
    <property type="evidence" value="ECO:0007669"/>
    <property type="project" value="UniProtKB-UniPathway"/>
</dbReference>
<evidence type="ECO:0000313" key="4">
    <source>
        <dbReference type="EMBL" id="ESQ30841.1"/>
    </source>
</evidence>